<dbReference type="InterPro" id="IPR029033">
    <property type="entry name" value="His_PPase_superfam"/>
</dbReference>
<gene>
    <name evidence="1" type="ORF">PHISCL_09171</name>
</gene>
<dbReference type="Pfam" id="PF00300">
    <property type="entry name" value="His_Phos_1"/>
    <property type="match status" value="1"/>
</dbReference>
<dbReference type="AlphaFoldDB" id="A0A3A2ZKT9"/>
<sequence length="336" mass="38053">MTIPQSGTPPDSHFEFSTVTGYFLQDEATTDPDTFDYVESNFGLITRPYDTDSTFDPDNQKTQWERLGHKVETLNRESPPEVSYKLLYLGRHGEGYHNVAERRYGTDAWDCYWSLLDGDENGNWVDCRLTDIGIGQAEKAHKAWLKQIEARIPFPQSYYVSPLNRCLATAAVTFRGTKMPGTEPFRPLVKELLRETTGLHTCDMRSTKSEIIKEYPEYRIEPGFSEEDPLWDPKTRESNSGRTARFYEFLSDVFAHDENVFMSFTAHSGAITSILEVVGHREFALATGGVIPVLVRAERVPGPAPKRVVEPPMEAPKCKEDPRSFVSRGVEVLAKA</sequence>
<dbReference type="CDD" id="cd07040">
    <property type="entry name" value="HP"/>
    <property type="match status" value="1"/>
</dbReference>
<evidence type="ECO:0000313" key="1">
    <source>
        <dbReference type="EMBL" id="RJE18495.1"/>
    </source>
</evidence>
<dbReference type="OrthoDB" id="496981at2759"/>
<dbReference type="Gene3D" id="3.40.50.1240">
    <property type="entry name" value="Phosphoglycerate mutase-like"/>
    <property type="match status" value="1"/>
</dbReference>
<evidence type="ECO:0008006" key="3">
    <source>
        <dbReference type="Google" id="ProtNLM"/>
    </source>
</evidence>
<dbReference type="EMBL" id="MVGC01000542">
    <property type="protein sequence ID" value="RJE18495.1"/>
    <property type="molecule type" value="Genomic_DNA"/>
</dbReference>
<dbReference type="SUPFAM" id="SSF53254">
    <property type="entry name" value="Phosphoglycerate mutase-like"/>
    <property type="match status" value="1"/>
</dbReference>
<dbReference type="PANTHER" id="PTHR48100">
    <property type="entry name" value="BROAD-SPECIFICITY PHOSPHATASE YOR283W-RELATED"/>
    <property type="match status" value="1"/>
</dbReference>
<dbReference type="GO" id="GO:0016791">
    <property type="term" value="F:phosphatase activity"/>
    <property type="evidence" value="ECO:0007669"/>
    <property type="project" value="TreeGrafter"/>
</dbReference>
<dbReference type="SMART" id="SM00855">
    <property type="entry name" value="PGAM"/>
    <property type="match status" value="1"/>
</dbReference>
<accession>A0A3A2ZKT9</accession>
<keyword evidence="2" id="KW-1185">Reference proteome</keyword>
<proteinExistence type="predicted"/>
<dbReference type="GO" id="GO:0005737">
    <property type="term" value="C:cytoplasm"/>
    <property type="evidence" value="ECO:0007669"/>
    <property type="project" value="TreeGrafter"/>
</dbReference>
<organism evidence="1 2">
    <name type="scientific">Aspergillus sclerotialis</name>
    <dbReference type="NCBI Taxonomy" id="2070753"/>
    <lineage>
        <taxon>Eukaryota</taxon>
        <taxon>Fungi</taxon>
        <taxon>Dikarya</taxon>
        <taxon>Ascomycota</taxon>
        <taxon>Pezizomycotina</taxon>
        <taxon>Eurotiomycetes</taxon>
        <taxon>Eurotiomycetidae</taxon>
        <taxon>Eurotiales</taxon>
        <taxon>Aspergillaceae</taxon>
        <taxon>Aspergillus</taxon>
        <taxon>Aspergillus subgen. Polypaecilum</taxon>
    </lineage>
</organism>
<dbReference type="InterPro" id="IPR013078">
    <property type="entry name" value="His_Pase_superF_clade-1"/>
</dbReference>
<dbReference type="InterPro" id="IPR050275">
    <property type="entry name" value="PGM_Phosphatase"/>
</dbReference>
<dbReference type="PANTHER" id="PTHR48100:SF1">
    <property type="entry name" value="HISTIDINE PHOSPHATASE FAMILY PROTEIN-RELATED"/>
    <property type="match status" value="1"/>
</dbReference>
<evidence type="ECO:0000313" key="2">
    <source>
        <dbReference type="Proteomes" id="UP000266188"/>
    </source>
</evidence>
<dbReference type="Proteomes" id="UP000266188">
    <property type="component" value="Unassembled WGS sequence"/>
</dbReference>
<reference evidence="2" key="1">
    <citation type="submission" date="2017-02" db="EMBL/GenBank/DDBJ databases">
        <authorList>
            <person name="Tafer H."/>
            <person name="Lopandic K."/>
        </authorList>
    </citation>
    <scope>NUCLEOTIDE SEQUENCE [LARGE SCALE GENOMIC DNA]</scope>
    <source>
        <strain evidence="2">CBS 366.77</strain>
    </source>
</reference>
<name>A0A3A2ZKT9_9EURO</name>
<comment type="caution">
    <text evidence="1">The sequence shown here is derived from an EMBL/GenBank/DDBJ whole genome shotgun (WGS) entry which is preliminary data.</text>
</comment>
<protein>
    <recommendedName>
        <fullName evidence="3">Phosphoglycerate mutase family protein</fullName>
    </recommendedName>
</protein>